<dbReference type="InterPro" id="IPR027417">
    <property type="entry name" value="P-loop_NTPase"/>
</dbReference>
<keyword evidence="2" id="KW-0547">Nucleotide-binding</keyword>
<organism evidence="9 10">
    <name type="scientific">Polytolypa hystricis (strain UAMH7299)</name>
    <dbReference type="NCBI Taxonomy" id="1447883"/>
    <lineage>
        <taxon>Eukaryota</taxon>
        <taxon>Fungi</taxon>
        <taxon>Dikarya</taxon>
        <taxon>Ascomycota</taxon>
        <taxon>Pezizomycotina</taxon>
        <taxon>Eurotiomycetes</taxon>
        <taxon>Eurotiomycetidae</taxon>
        <taxon>Onygenales</taxon>
        <taxon>Onygenales incertae sedis</taxon>
        <taxon>Polytolypa</taxon>
    </lineage>
</organism>
<keyword evidence="4" id="KW-0067">ATP-binding</keyword>
<dbReference type="GO" id="GO:0033063">
    <property type="term" value="C:Rad51B-Rad51C-Rad51D-XRCC2 complex"/>
    <property type="evidence" value="ECO:0007669"/>
    <property type="project" value="TreeGrafter"/>
</dbReference>
<comment type="caution">
    <text evidence="9">The sequence shown here is derived from an EMBL/GenBank/DDBJ whole genome shotgun (WGS) entry which is preliminary data.</text>
</comment>
<keyword evidence="10" id="KW-1185">Reference proteome</keyword>
<proteinExistence type="predicted"/>
<feature type="region of interest" description="Disordered" evidence="7">
    <location>
        <begin position="469"/>
        <end position="510"/>
    </location>
</feature>
<dbReference type="PANTHER" id="PTHR46239">
    <property type="entry name" value="DNA REPAIR PROTEIN RAD51 HOMOLOG 3 RAD51C"/>
    <property type="match status" value="1"/>
</dbReference>
<evidence type="ECO:0000313" key="10">
    <source>
        <dbReference type="Proteomes" id="UP000224634"/>
    </source>
</evidence>
<evidence type="ECO:0000256" key="3">
    <source>
        <dbReference type="ARBA" id="ARBA00022763"/>
    </source>
</evidence>
<dbReference type="OrthoDB" id="5957327at2759"/>
<name>A0A2B7XKR1_POLH7</name>
<feature type="region of interest" description="Disordered" evidence="7">
    <location>
        <begin position="142"/>
        <end position="162"/>
    </location>
</feature>
<dbReference type="Proteomes" id="UP000224634">
    <property type="component" value="Unassembled WGS sequence"/>
</dbReference>
<feature type="compositionally biased region" description="Basic residues" evidence="7">
    <location>
        <begin position="395"/>
        <end position="406"/>
    </location>
</feature>
<feature type="region of interest" description="Disordered" evidence="7">
    <location>
        <begin position="395"/>
        <end position="430"/>
    </location>
</feature>
<feature type="domain" description="AAA+ ATPase" evidence="8">
    <location>
        <begin position="91"/>
        <end position="282"/>
    </location>
</feature>
<dbReference type="GO" id="GO:0000400">
    <property type="term" value="F:four-way junction DNA binding"/>
    <property type="evidence" value="ECO:0007669"/>
    <property type="project" value="TreeGrafter"/>
</dbReference>
<evidence type="ECO:0000313" key="9">
    <source>
        <dbReference type="EMBL" id="PGH09242.1"/>
    </source>
</evidence>
<feature type="compositionally biased region" description="Basic and acidic residues" evidence="7">
    <location>
        <begin position="407"/>
        <end position="419"/>
    </location>
</feature>
<feature type="region of interest" description="Disordered" evidence="7">
    <location>
        <begin position="1"/>
        <end position="42"/>
    </location>
</feature>
<protein>
    <recommendedName>
        <fullName evidence="8">AAA+ ATPase domain-containing protein</fullName>
    </recommendedName>
</protein>
<evidence type="ECO:0000256" key="5">
    <source>
        <dbReference type="ARBA" id="ARBA00023204"/>
    </source>
</evidence>
<dbReference type="STRING" id="1447883.A0A2B7XKR1"/>
<evidence type="ECO:0000259" key="8">
    <source>
        <dbReference type="SMART" id="SM00382"/>
    </source>
</evidence>
<dbReference type="InterPro" id="IPR052093">
    <property type="entry name" value="HR_Repair_Mediator"/>
</dbReference>
<dbReference type="PANTHER" id="PTHR46239:SF1">
    <property type="entry name" value="DNA REPAIR PROTEIN RAD51 HOMOLOG 3"/>
    <property type="match status" value="1"/>
</dbReference>
<dbReference type="GO" id="GO:0000707">
    <property type="term" value="P:meiotic DNA recombinase assembly"/>
    <property type="evidence" value="ECO:0007669"/>
    <property type="project" value="TreeGrafter"/>
</dbReference>
<sequence length="527" mass="58198">MSTPDIAKFSSPDQTRIRDIPQTRQPRHGGQTQRGGIPTGLPRLDAALSLPAGPGSGLLSPLGRDHHRLFKRGFGSQSQGHASATMKGVRRGEVTEIMGPRGSGKTALAMNMAANVLHNGERAVWIDTAGPMNPSRFTDILQKKHSHSPAPSPTSQTQEPSPTATIAIPTLLATKFTRLHASSLAHLLALLSHPPPNFPPTDTSLIVVDTISSPFSSELRTMLPSQSFNNIRDTPTTSSRKLHNRRLRHRDELRWKLINQLLTSLKKLATRLNCAIVVVNELASRFRQGKRPMLHESLSGVTWEAGVAARIVLYYHWLVASGGGDVAIMGGRERMRRVRVAEVVRSRGTVHVSRSTGRIVPFVIRKSGPHEFLNGNFTLRIPSSSRRTMNHLHIHHTHTPRPVKRKQPPDHQDQDHQQDPIHNATNSESQFKKLQRVVFSDYVKSEVEENDHDDDDDINDILLPIIALDEGDDDDDDGAQNHDNAALAPTTTDLPAQTSRQSPSVLGSFDDDTELLLQNISSDEEFG</sequence>
<accession>A0A2B7XKR1</accession>
<keyword evidence="3" id="KW-0227">DNA damage</keyword>
<dbReference type="SMART" id="SM00382">
    <property type="entry name" value="AAA"/>
    <property type="match status" value="1"/>
</dbReference>
<evidence type="ECO:0000256" key="2">
    <source>
        <dbReference type="ARBA" id="ARBA00022741"/>
    </source>
</evidence>
<keyword evidence="6" id="KW-0539">Nucleus</keyword>
<evidence type="ECO:0000256" key="7">
    <source>
        <dbReference type="SAM" id="MobiDB-lite"/>
    </source>
</evidence>
<dbReference type="GO" id="GO:0005524">
    <property type="term" value="F:ATP binding"/>
    <property type="evidence" value="ECO:0007669"/>
    <property type="project" value="UniProtKB-KW"/>
</dbReference>
<dbReference type="GO" id="GO:0008821">
    <property type="term" value="F:crossover junction DNA endonuclease activity"/>
    <property type="evidence" value="ECO:0007669"/>
    <property type="project" value="TreeGrafter"/>
</dbReference>
<dbReference type="GO" id="GO:0033065">
    <property type="term" value="C:Rad51C-XRCC3 complex"/>
    <property type="evidence" value="ECO:0007669"/>
    <property type="project" value="TreeGrafter"/>
</dbReference>
<gene>
    <name evidence="9" type="ORF">AJ80_07719</name>
</gene>
<feature type="compositionally biased region" description="Low complexity" evidence="7">
    <location>
        <begin position="153"/>
        <end position="162"/>
    </location>
</feature>
<dbReference type="GO" id="GO:0005657">
    <property type="term" value="C:replication fork"/>
    <property type="evidence" value="ECO:0007669"/>
    <property type="project" value="TreeGrafter"/>
</dbReference>
<dbReference type="EMBL" id="PDNA01000154">
    <property type="protein sequence ID" value="PGH09242.1"/>
    <property type="molecule type" value="Genomic_DNA"/>
</dbReference>
<evidence type="ECO:0000256" key="1">
    <source>
        <dbReference type="ARBA" id="ARBA00004123"/>
    </source>
</evidence>
<evidence type="ECO:0000256" key="6">
    <source>
        <dbReference type="ARBA" id="ARBA00023242"/>
    </source>
</evidence>
<keyword evidence="5" id="KW-0234">DNA repair</keyword>
<reference evidence="9 10" key="1">
    <citation type="submission" date="2017-10" db="EMBL/GenBank/DDBJ databases">
        <title>Comparative genomics in systemic dimorphic fungi from Ajellomycetaceae.</title>
        <authorList>
            <person name="Munoz J.F."/>
            <person name="Mcewen J.G."/>
            <person name="Clay O.K."/>
            <person name="Cuomo C.A."/>
        </authorList>
    </citation>
    <scope>NUCLEOTIDE SEQUENCE [LARGE SCALE GENOMIC DNA]</scope>
    <source>
        <strain evidence="9 10">UAMH7299</strain>
    </source>
</reference>
<dbReference type="GO" id="GO:0007131">
    <property type="term" value="P:reciprocal meiotic recombination"/>
    <property type="evidence" value="ECO:0007669"/>
    <property type="project" value="TreeGrafter"/>
</dbReference>
<feature type="compositionally biased region" description="Acidic residues" evidence="7">
    <location>
        <begin position="469"/>
        <end position="478"/>
    </location>
</feature>
<feature type="compositionally biased region" description="Low complexity" evidence="7">
    <location>
        <begin position="485"/>
        <end position="498"/>
    </location>
</feature>
<dbReference type="InterPro" id="IPR003593">
    <property type="entry name" value="AAA+_ATPase"/>
</dbReference>
<dbReference type="AlphaFoldDB" id="A0A2B7XKR1"/>
<evidence type="ECO:0000256" key="4">
    <source>
        <dbReference type="ARBA" id="ARBA00022840"/>
    </source>
</evidence>
<dbReference type="SUPFAM" id="SSF52540">
    <property type="entry name" value="P-loop containing nucleoside triphosphate hydrolases"/>
    <property type="match status" value="1"/>
</dbReference>
<comment type="subcellular location">
    <subcellularLocation>
        <location evidence="1">Nucleus</location>
    </subcellularLocation>
</comment>
<dbReference type="Gene3D" id="3.40.50.300">
    <property type="entry name" value="P-loop containing nucleotide triphosphate hydrolases"/>
    <property type="match status" value="1"/>
</dbReference>